<dbReference type="InterPro" id="IPR051646">
    <property type="entry name" value="NatB_acetyltransferase_subunit"/>
</dbReference>
<evidence type="ECO:0000256" key="9">
    <source>
        <dbReference type="ARBA" id="ARBA00042702"/>
    </source>
</evidence>
<feature type="domain" description="N-acetyltransferase" evidence="17">
    <location>
        <begin position="1"/>
        <end position="69"/>
    </location>
</feature>
<dbReference type="Gene3D" id="3.40.630.30">
    <property type="match status" value="2"/>
</dbReference>
<dbReference type="EC" id="2.3.1.254" evidence="5"/>
<dbReference type="InterPro" id="IPR016181">
    <property type="entry name" value="Acyl_CoA_acyltransferase"/>
</dbReference>
<dbReference type="OrthoDB" id="10264728at2759"/>
<evidence type="ECO:0000256" key="8">
    <source>
        <dbReference type="ARBA" id="ARBA00042295"/>
    </source>
</evidence>
<evidence type="ECO:0000256" key="14">
    <source>
        <dbReference type="ARBA" id="ARBA00047402"/>
    </source>
</evidence>
<evidence type="ECO:0000256" key="12">
    <source>
        <dbReference type="ARBA" id="ARBA00046112"/>
    </source>
</evidence>
<dbReference type="PANTHER" id="PTHR45910">
    <property type="entry name" value="N-ALPHA-ACETYLTRANSFERASE 20"/>
    <property type="match status" value="1"/>
</dbReference>
<evidence type="ECO:0000256" key="11">
    <source>
        <dbReference type="ARBA" id="ARBA00042743"/>
    </source>
</evidence>
<comment type="catalytic activity">
    <reaction evidence="16">
        <text>N-terminal L-methionyl-L-glutamyl-[protein] + acetyl-CoA = N-terminal N(alpha)-acetyl-L-methionyl-L-glutamyl-[protein] + CoA + H(+)</text>
        <dbReference type="Rhea" id="RHEA:50488"/>
        <dbReference type="Rhea" id="RHEA-COMP:12696"/>
        <dbReference type="Rhea" id="RHEA-COMP:12697"/>
        <dbReference type="ChEBI" id="CHEBI:15378"/>
        <dbReference type="ChEBI" id="CHEBI:57287"/>
        <dbReference type="ChEBI" id="CHEBI:57288"/>
        <dbReference type="ChEBI" id="CHEBI:133359"/>
        <dbReference type="ChEBI" id="CHEBI:133360"/>
        <dbReference type="EC" id="2.3.1.254"/>
    </reaction>
</comment>
<evidence type="ECO:0000256" key="13">
    <source>
        <dbReference type="ARBA" id="ARBA00047385"/>
    </source>
</evidence>
<dbReference type="CDD" id="cd04301">
    <property type="entry name" value="NAT_SF"/>
    <property type="match status" value="2"/>
</dbReference>
<comment type="function">
    <text evidence="12">Catalytic subunit of the NatB complex which catalyzes acetylation of the N-terminal methionine residues of peptides beginning with Met-Asp, Met-Glu, Met-Asn and Met-Gln. Proteins with cell cycle functions are overrepresented in the pool of NatB substrates. Required for maintaining the structure and function of actomyosin fibers and for proper cellular migration.</text>
</comment>
<evidence type="ECO:0000256" key="5">
    <source>
        <dbReference type="ARBA" id="ARBA00039120"/>
    </source>
</evidence>
<feature type="domain" description="N-acetyltransferase" evidence="17">
    <location>
        <begin position="70"/>
        <end position="217"/>
    </location>
</feature>
<evidence type="ECO:0000256" key="2">
    <source>
        <dbReference type="ARBA" id="ARBA00023315"/>
    </source>
</evidence>
<keyword evidence="2" id="KW-0012">Acyltransferase</keyword>
<evidence type="ECO:0000256" key="3">
    <source>
        <dbReference type="ARBA" id="ARBA00025786"/>
    </source>
</evidence>
<reference evidence="18" key="1">
    <citation type="submission" date="2020-11" db="EMBL/GenBank/DDBJ databases">
        <authorList>
            <person name="Tran Van P."/>
        </authorList>
    </citation>
    <scope>NUCLEOTIDE SEQUENCE</scope>
</reference>
<dbReference type="AlphaFoldDB" id="A0A7R9BRV9"/>
<dbReference type="PROSITE" id="PS51186">
    <property type="entry name" value="GNAT"/>
    <property type="match status" value="2"/>
</dbReference>
<gene>
    <name evidence="18" type="ORF">NMOB1V02_LOCUS7707</name>
</gene>
<dbReference type="SUPFAM" id="SSF55729">
    <property type="entry name" value="Acyl-CoA N-acyltransferases (Nat)"/>
    <property type="match status" value="2"/>
</dbReference>
<evidence type="ECO:0000256" key="15">
    <source>
        <dbReference type="ARBA" id="ARBA00048177"/>
    </source>
</evidence>
<evidence type="ECO:0000256" key="6">
    <source>
        <dbReference type="ARBA" id="ARBA00039529"/>
    </source>
</evidence>
<dbReference type="EMBL" id="OA883945">
    <property type="protein sequence ID" value="CAD7280043.1"/>
    <property type="molecule type" value="Genomic_DNA"/>
</dbReference>
<keyword evidence="19" id="KW-1185">Reference proteome</keyword>
<accession>A0A7R9BRV9</accession>
<evidence type="ECO:0000256" key="1">
    <source>
        <dbReference type="ARBA" id="ARBA00022679"/>
    </source>
</evidence>
<evidence type="ECO:0000259" key="17">
    <source>
        <dbReference type="PROSITE" id="PS51186"/>
    </source>
</evidence>
<dbReference type="InterPro" id="IPR000182">
    <property type="entry name" value="GNAT_dom"/>
</dbReference>
<protein>
    <recommendedName>
        <fullName evidence="6">N-alpha-acetyltransferase 20</fullName>
        <ecNumber evidence="5">2.3.1.254</ecNumber>
    </recommendedName>
    <alternativeName>
        <fullName evidence="10">Methionine N-acetyltransferase</fullName>
    </alternativeName>
    <alternativeName>
        <fullName evidence="7">N-acetyltransferase 5</fullName>
    </alternativeName>
    <alternativeName>
        <fullName evidence="11">N-terminal acetyltransferase B complex catalytic subunit NAA20</fullName>
    </alternativeName>
    <alternativeName>
        <fullName evidence="9">N-terminal acetyltransferase B complex catalytic subunit NAT5</fullName>
    </alternativeName>
    <alternativeName>
        <fullName evidence="8">NatB catalytic subunit</fullName>
    </alternativeName>
</protein>
<dbReference type="EMBL" id="CAJPEX010001908">
    <property type="protein sequence ID" value="CAG0920195.1"/>
    <property type="molecule type" value="Genomic_DNA"/>
</dbReference>
<organism evidence="18">
    <name type="scientific">Notodromas monacha</name>
    <dbReference type="NCBI Taxonomy" id="399045"/>
    <lineage>
        <taxon>Eukaryota</taxon>
        <taxon>Metazoa</taxon>
        <taxon>Ecdysozoa</taxon>
        <taxon>Arthropoda</taxon>
        <taxon>Crustacea</taxon>
        <taxon>Oligostraca</taxon>
        <taxon>Ostracoda</taxon>
        <taxon>Podocopa</taxon>
        <taxon>Podocopida</taxon>
        <taxon>Cypridocopina</taxon>
        <taxon>Cypridoidea</taxon>
        <taxon>Cyprididae</taxon>
        <taxon>Notodromas</taxon>
    </lineage>
</organism>
<evidence type="ECO:0000313" key="19">
    <source>
        <dbReference type="Proteomes" id="UP000678499"/>
    </source>
</evidence>
<evidence type="ECO:0000256" key="16">
    <source>
        <dbReference type="ARBA" id="ARBA00048890"/>
    </source>
</evidence>
<name>A0A7R9BRV9_9CRUS</name>
<comment type="catalytic activity">
    <reaction evidence="14">
        <text>N-terminal L-methionyl-L-asparaginyl-[protein] + acetyl-CoA = N-terminal N(alpha)-acetyl-L-methionyl-L-asparaginyl-[protein] + CoA + H(+)</text>
        <dbReference type="Rhea" id="RHEA:50484"/>
        <dbReference type="Rhea" id="RHEA-COMP:12694"/>
        <dbReference type="Rhea" id="RHEA-COMP:12695"/>
        <dbReference type="ChEBI" id="CHEBI:15378"/>
        <dbReference type="ChEBI" id="CHEBI:57287"/>
        <dbReference type="ChEBI" id="CHEBI:57288"/>
        <dbReference type="ChEBI" id="CHEBI:133356"/>
        <dbReference type="ChEBI" id="CHEBI:133358"/>
        <dbReference type="EC" id="2.3.1.254"/>
    </reaction>
</comment>
<proteinExistence type="inferred from homology"/>
<evidence type="ECO:0000256" key="7">
    <source>
        <dbReference type="ARBA" id="ARBA00041220"/>
    </source>
</evidence>
<dbReference type="Pfam" id="PF00583">
    <property type="entry name" value="Acetyltransf_1"/>
    <property type="match status" value="2"/>
</dbReference>
<dbReference type="GO" id="GO:0031416">
    <property type="term" value="C:NatB complex"/>
    <property type="evidence" value="ECO:0007669"/>
    <property type="project" value="TreeGrafter"/>
</dbReference>
<dbReference type="GO" id="GO:0120518">
    <property type="term" value="F:protein N-terminal-methionine acetyltransferase activity"/>
    <property type="evidence" value="ECO:0007669"/>
    <property type="project" value="UniProtKB-EC"/>
</dbReference>
<keyword evidence="1" id="KW-0808">Transferase</keyword>
<comment type="catalytic activity">
    <reaction evidence="15">
        <text>N-terminal L-methionyl-L-glutaminyl-[protein] + acetyl-CoA = N-terminal N(alpha)-acetyl-L-methionyl-L-glutaminyl-[protein] + CoA + H(+)</text>
        <dbReference type="Rhea" id="RHEA:50492"/>
        <dbReference type="Rhea" id="RHEA-COMP:12698"/>
        <dbReference type="Rhea" id="RHEA-COMP:12699"/>
        <dbReference type="ChEBI" id="CHEBI:15378"/>
        <dbReference type="ChEBI" id="CHEBI:57287"/>
        <dbReference type="ChEBI" id="CHEBI:57288"/>
        <dbReference type="ChEBI" id="CHEBI:133361"/>
        <dbReference type="ChEBI" id="CHEBI:133362"/>
        <dbReference type="EC" id="2.3.1.254"/>
    </reaction>
</comment>
<comment type="similarity">
    <text evidence="3">Belongs to the acetyltransferase family. ARD1 subfamily.</text>
</comment>
<dbReference type="PANTHER" id="PTHR45910:SF1">
    <property type="entry name" value="N-ALPHA-ACETYLTRANSFERASE 20"/>
    <property type="match status" value="1"/>
</dbReference>
<evidence type="ECO:0000256" key="10">
    <source>
        <dbReference type="ARBA" id="ARBA00042723"/>
    </source>
</evidence>
<sequence length="238" mass="27504">MSKAEGTGERWHAHVTALSVGPDHRRFGLARKLMQNMEEISEKKNTYFVDLFVRISNKVAIAMYKALGYIVYRTVLEYYSGNPDEDAYAYTFGISFYLQYLAHWSEFFQVARSPSGELEGYIMSKAEGTGERWHAHVTALSVGPDHRRFGLARKLMQNMEEISEKKNTYFVDLFVRISNKVAIAMYKALGYIVYRTVLEYYSGNPDEDAYDMRKAMSRDVFRSSVVPLLHPIRPEDLD</sequence>
<dbReference type="Proteomes" id="UP000678499">
    <property type="component" value="Unassembled WGS sequence"/>
</dbReference>
<comment type="subunit">
    <text evidence="4">Component of the N-terminal acetyltransferase B (NatB) complex which is composed of NAA20 and NAA25.</text>
</comment>
<comment type="catalytic activity">
    <reaction evidence="13">
        <text>N-terminal L-methionyl-L-aspartyl-[protein] + acetyl-CoA = N-terminal N(alpha)-acetyl-L-methionyl-L-aspartyl-[protein] + CoA + H(+)</text>
        <dbReference type="Rhea" id="RHEA:50480"/>
        <dbReference type="Rhea" id="RHEA-COMP:12692"/>
        <dbReference type="Rhea" id="RHEA-COMP:12693"/>
        <dbReference type="ChEBI" id="CHEBI:15378"/>
        <dbReference type="ChEBI" id="CHEBI:57287"/>
        <dbReference type="ChEBI" id="CHEBI:57288"/>
        <dbReference type="ChEBI" id="CHEBI:133045"/>
        <dbReference type="ChEBI" id="CHEBI:133063"/>
        <dbReference type="EC" id="2.3.1.254"/>
    </reaction>
</comment>
<evidence type="ECO:0000313" key="18">
    <source>
        <dbReference type="EMBL" id="CAD7280043.1"/>
    </source>
</evidence>
<evidence type="ECO:0000256" key="4">
    <source>
        <dbReference type="ARBA" id="ARBA00038748"/>
    </source>
</evidence>